<dbReference type="Pfam" id="PF05903">
    <property type="entry name" value="Peptidase_C97"/>
    <property type="match status" value="1"/>
</dbReference>
<evidence type="ECO:0000313" key="6">
    <source>
        <dbReference type="Proteomes" id="UP000825935"/>
    </source>
</evidence>
<keyword evidence="3" id="KW-0378">Hydrolase</keyword>
<dbReference type="GO" id="GO:0006508">
    <property type="term" value="P:proteolysis"/>
    <property type="evidence" value="ECO:0007669"/>
    <property type="project" value="UniProtKB-KW"/>
</dbReference>
<keyword evidence="2" id="KW-0645">Protease</keyword>
<dbReference type="PANTHER" id="PTHR12378:SF80">
    <property type="entry name" value="IP06716P-RELATED"/>
    <property type="match status" value="1"/>
</dbReference>
<evidence type="ECO:0000259" key="4">
    <source>
        <dbReference type="PROSITE" id="PS51858"/>
    </source>
</evidence>
<organism evidence="5 6">
    <name type="scientific">Ceratopteris richardii</name>
    <name type="common">Triangle waterfern</name>
    <dbReference type="NCBI Taxonomy" id="49495"/>
    <lineage>
        <taxon>Eukaryota</taxon>
        <taxon>Viridiplantae</taxon>
        <taxon>Streptophyta</taxon>
        <taxon>Embryophyta</taxon>
        <taxon>Tracheophyta</taxon>
        <taxon>Polypodiopsida</taxon>
        <taxon>Polypodiidae</taxon>
        <taxon>Polypodiales</taxon>
        <taxon>Pteridineae</taxon>
        <taxon>Pteridaceae</taxon>
        <taxon>Parkerioideae</taxon>
        <taxon>Ceratopteris</taxon>
    </lineage>
</organism>
<dbReference type="GO" id="GO:0016579">
    <property type="term" value="P:protein deubiquitination"/>
    <property type="evidence" value="ECO:0007669"/>
    <property type="project" value="TreeGrafter"/>
</dbReference>
<proteinExistence type="inferred from homology"/>
<name>A0A8T2SJC4_CERRI</name>
<reference evidence="5" key="1">
    <citation type="submission" date="2021-08" db="EMBL/GenBank/DDBJ databases">
        <title>WGS assembly of Ceratopteris richardii.</title>
        <authorList>
            <person name="Marchant D.B."/>
            <person name="Chen G."/>
            <person name="Jenkins J."/>
            <person name="Shu S."/>
            <person name="Leebens-Mack J."/>
            <person name="Grimwood J."/>
            <person name="Schmutz J."/>
            <person name="Soltis P."/>
            <person name="Soltis D."/>
            <person name="Chen Z.-H."/>
        </authorList>
    </citation>
    <scope>NUCLEOTIDE SEQUENCE</scope>
    <source>
        <strain evidence="5">Whitten #5841</strain>
        <tissue evidence="5">Leaf</tissue>
    </source>
</reference>
<dbReference type="OMA" id="ETHNLEY"/>
<comment type="caution">
    <text evidence="5">The sequence shown here is derived from an EMBL/GenBank/DDBJ whole genome shotgun (WGS) entry which is preliminary data.</text>
</comment>
<dbReference type="PANTHER" id="PTHR12378">
    <property type="entry name" value="DESUMOYLATING ISOPEPTIDASE"/>
    <property type="match status" value="1"/>
</dbReference>
<sequence length="217" mass="24370">MGYRQESSMWSSSIYSSDSVEKRATPIYLNVYDVTPLNSYLYWLGLGVFHSGIEVHGVEYAFGAHEYPSSGIFEVEPQNCPGFMFRRTITLGTTDKGPEQVRELIEQLSLDYTGDSYHLIAKNCNHFTNDVCMKLTKKSAPGWVNRLAYIGAFCSCLLPESLQLSSVKNAGEYRVYGEIDGDDDFQGVHQIVDDDQEQQLLKAPNGILQSKRVDDAL</sequence>
<evidence type="ECO:0000256" key="2">
    <source>
        <dbReference type="ARBA" id="ARBA00022670"/>
    </source>
</evidence>
<comment type="similarity">
    <text evidence="1">Belongs to the DeSI family.</text>
</comment>
<dbReference type="AlphaFoldDB" id="A0A8T2SJC4"/>
<gene>
    <name evidence="5" type="ORF">KP509_19G021800</name>
</gene>
<dbReference type="GO" id="GO:0101005">
    <property type="term" value="F:deubiquitinase activity"/>
    <property type="evidence" value="ECO:0007669"/>
    <property type="project" value="TreeGrafter"/>
</dbReference>
<protein>
    <recommendedName>
        <fullName evidence="4">PPPDE domain-containing protein</fullName>
    </recommendedName>
</protein>
<dbReference type="InterPro" id="IPR008580">
    <property type="entry name" value="PPPDE_dom"/>
</dbReference>
<feature type="domain" description="PPPDE" evidence="4">
    <location>
        <begin position="25"/>
        <end position="162"/>
    </location>
</feature>
<dbReference type="Gene3D" id="3.90.1720.30">
    <property type="entry name" value="PPPDE domains"/>
    <property type="match status" value="1"/>
</dbReference>
<dbReference type="InterPro" id="IPR042266">
    <property type="entry name" value="PPPDE_sf"/>
</dbReference>
<dbReference type="PROSITE" id="PS51858">
    <property type="entry name" value="PPPDE"/>
    <property type="match status" value="1"/>
</dbReference>
<accession>A0A8T2SJC4</accession>
<dbReference type="EMBL" id="CM035424">
    <property type="protein sequence ID" value="KAH7351949.1"/>
    <property type="molecule type" value="Genomic_DNA"/>
</dbReference>
<dbReference type="Proteomes" id="UP000825935">
    <property type="component" value="Chromosome 19"/>
</dbReference>
<evidence type="ECO:0000313" key="5">
    <source>
        <dbReference type="EMBL" id="KAH7351949.1"/>
    </source>
</evidence>
<evidence type="ECO:0000256" key="3">
    <source>
        <dbReference type="ARBA" id="ARBA00022801"/>
    </source>
</evidence>
<keyword evidence="6" id="KW-1185">Reference proteome</keyword>
<dbReference type="OrthoDB" id="412286at2759"/>
<dbReference type="SMART" id="SM01179">
    <property type="entry name" value="DUF862"/>
    <property type="match status" value="1"/>
</dbReference>
<evidence type="ECO:0000256" key="1">
    <source>
        <dbReference type="ARBA" id="ARBA00008140"/>
    </source>
</evidence>